<dbReference type="InterPro" id="IPR040794">
    <property type="entry name" value="CE2_N"/>
</dbReference>
<dbReference type="InterPro" id="IPR052762">
    <property type="entry name" value="PCW_deacetylase/CE"/>
</dbReference>
<proteinExistence type="predicted"/>
<gene>
    <name evidence="4" type="ORF">FHT01_001441</name>
</gene>
<keyword evidence="5" id="KW-1185">Reference proteome</keyword>
<feature type="signal peptide" evidence="1">
    <location>
        <begin position="1"/>
        <end position="20"/>
    </location>
</feature>
<dbReference type="InterPro" id="IPR036514">
    <property type="entry name" value="SGNH_hydro_sf"/>
</dbReference>
<dbReference type="SUPFAM" id="SSF52266">
    <property type="entry name" value="SGNH hydrolase"/>
    <property type="match status" value="1"/>
</dbReference>
<dbReference type="Gene3D" id="3.40.50.1110">
    <property type="entry name" value="SGNH hydrolase"/>
    <property type="match status" value="1"/>
</dbReference>
<feature type="domain" description="Carbohydrate esterase 2 N-terminal" evidence="3">
    <location>
        <begin position="37"/>
        <end position="139"/>
    </location>
</feature>
<dbReference type="Proteomes" id="UP000788153">
    <property type="component" value="Unassembled WGS sequence"/>
</dbReference>
<dbReference type="Pfam" id="PF17996">
    <property type="entry name" value="CE2_N"/>
    <property type="match status" value="1"/>
</dbReference>
<evidence type="ECO:0000313" key="4">
    <source>
        <dbReference type="EMBL" id="NIJ23899.1"/>
    </source>
</evidence>
<dbReference type="CDD" id="cd01831">
    <property type="entry name" value="Endoglucanase_E_like"/>
    <property type="match status" value="1"/>
</dbReference>
<reference evidence="4 5" key="1">
    <citation type="submission" date="2020-03" db="EMBL/GenBank/DDBJ databases">
        <title>Genomic Encyclopedia of Type Strains, Phase IV (KMG-IV): sequencing the most valuable type-strain genomes for metagenomic binning, comparative biology and taxonomic classification.</title>
        <authorList>
            <person name="Goeker M."/>
        </authorList>
    </citation>
    <scope>NUCLEOTIDE SEQUENCE [LARGE SCALE GENOMIC DNA]</scope>
    <source>
        <strain evidence="4 5">DSM 22753</strain>
    </source>
</reference>
<dbReference type="Gene3D" id="2.60.120.260">
    <property type="entry name" value="Galactose-binding domain-like"/>
    <property type="match status" value="1"/>
</dbReference>
<dbReference type="Pfam" id="PF13472">
    <property type="entry name" value="Lipase_GDSL_2"/>
    <property type="match status" value="1"/>
</dbReference>
<sequence>MRTIGPAIALAAAAAVPAAAQVLDPAAGSLEPVAAHVVGRGVAAPGGGMLRQWPGTYFETAFTGPAIWFRVGEGEVNLRVTIDGVAAPLTRPEPGMYRIDASGMGPHRVRIDVISESQAGPTTLGGFFATSGTRAVPMPPRARQIELIGDSHSVGYGNTSPTRECDDAAVWATTDTAQGIGGLLAKRYDADVQVNAISGRGVVRNYGGFAGDTLPQAYPFALFDKGERAADSEWQPDVFVIALGTNDFTTPLKAGEQWPDRAALHADVEARYAEFVNALRAAHPDAFLVLWSTDMADGEIEAEVRKVAERLKAGGERRIAFVPMRGLTLAGCHAHPSVADDRVIAGAVAAAIDAAGIWGE</sequence>
<feature type="domain" description="SGNH hydrolase-type esterase" evidence="2">
    <location>
        <begin position="147"/>
        <end position="328"/>
    </location>
</feature>
<keyword evidence="1" id="KW-0732">Signal</keyword>
<dbReference type="EMBL" id="JAASQP010000001">
    <property type="protein sequence ID" value="NIJ23899.1"/>
    <property type="molecule type" value="Genomic_DNA"/>
</dbReference>
<dbReference type="InterPro" id="IPR037461">
    <property type="entry name" value="CtCE2-like_dom"/>
</dbReference>
<feature type="chain" id="PRO_5045774973" evidence="1">
    <location>
        <begin position="21"/>
        <end position="360"/>
    </location>
</feature>
<dbReference type="PANTHER" id="PTHR37834">
    <property type="entry name" value="GDSL-LIKE LIPASE/ACYLHYDROLASE DOMAIN PROTEIN (AFU_ORTHOLOGUE AFUA_2G00620)"/>
    <property type="match status" value="1"/>
</dbReference>
<evidence type="ECO:0000313" key="5">
    <source>
        <dbReference type="Proteomes" id="UP000788153"/>
    </source>
</evidence>
<comment type="caution">
    <text evidence="4">The sequence shown here is derived from an EMBL/GenBank/DDBJ whole genome shotgun (WGS) entry which is preliminary data.</text>
</comment>
<name>A0ABX0U2F4_9SPHN</name>
<evidence type="ECO:0000256" key="1">
    <source>
        <dbReference type="SAM" id="SignalP"/>
    </source>
</evidence>
<dbReference type="InterPro" id="IPR013830">
    <property type="entry name" value="SGNH_hydro"/>
</dbReference>
<organism evidence="4 5">
    <name type="scientific">Sphingomonas japonica</name>
    <dbReference type="NCBI Taxonomy" id="511662"/>
    <lineage>
        <taxon>Bacteria</taxon>
        <taxon>Pseudomonadati</taxon>
        <taxon>Pseudomonadota</taxon>
        <taxon>Alphaproteobacteria</taxon>
        <taxon>Sphingomonadales</taxon>
        <taxon>Sphingomonadaceae</taxon>
        <taxon>Sphingomonas</taxon>
    </lineage>
</organism>
<accession>A0ABX0U2F4</accession>
<evidence type="ECO:0000259" key="3">
    <source>
        <dbReference type="Pfam" id="PF17996"/>
    </source>
</evidence>
<evidence type="ECO:0000259" key="2">
    <source>
        <dbReference type="Pfam" id="PF13472"/>
    </source>
</evidence>
<dbReference type="RefSeq" id="WP_140231521.1">
    <property type="nucleotide sequence ID" value="NZ_BAAAEV010000002.1"/>
</dbReference>
<protein>
    <submittedName>
        <fullName evidence="4">Lysophospholipase L1-like esterase</fullName>
    </submittedName>
</protein>
<dbReference type="PANTHER" id="PTHR37834:SF2">
    <property type="entry name" value="ESTERASE, SGNH HYDROLASE-TYPE"/>
    <property type="match status" value="1"/>
</dbReference>